<dbReference type="OrthoDB" id="1898716at2759"/>
<sequence length="155" mass="17770">MLKTLEKYQKSNCGAPDTTVSTREAQLELSCQQEYLKLKARYESLQRTQRNLMGEDLGPLSSKELESLERQLDMSLKQIRSTRTQYMLDQLTELQRKEHALNEANRSLKQSLIEANQAGSLQWNGHDVDYGRQTSQPHSDAFFHPLGCEPTLQIG</sequence>
<dbReference type="GO" id="GO:0003700">
    <property type="term" value="F:DNA-binding transcription factor activity"/>
    <property type="evidence" value="ECO:0007669"/>
    <property type="project" value="InterPro"/>
</dbReference>
<dbReference type="AlphaFoldDB" id="A0A9Q1KA57"/>
<name>A0A9Q1KA57_9CARY</name>
<evidence type="ECO:0000313" key="4">
    <source>
        <dbReference type="Proteomes" id="UP001153076"/>
    </source>
</evidence>
<feature type="coiled-coil region" evidence="1">
    <location>
        <begin position="65"/>
        <end position="114"/>
    </location>
</feature>
<dbReference type="InterPro" id="IPR002487">
    <property type="entry name" value="TF_Kbox"/>
</dbReference>
<keyword evidence="4" id="KW-1185">Reference proteome</keyword>
<reference evidence="3" key="1">
    <citation type="submission" date="2022-04" db="EMBL/GenBank/DDBJ databases">
        <title>Carnegiea gigantea Genome sequencing and assembly v2.</title>
        <authorList>
            <person name="Copetti D."/>
            <person name="Sanderson M.J."/>
            <person name="Burquez A."/>
            <person name="Wojciechowski M.F."/>
        </authorList>
    </citation>
    <scope>NUCLEOTIDE SEQUENCE</scope>
    <source>
        <strain evidence="3">SGP5-SGP5p</strain>
        <tissue evidence="3">Aerial part</tissue>
    </source>
</reference>
<proteinExistence type="predicted"/>
<evidence type="ECO:0000259" key="2">
    <source>
        <dbReference type="PROSITE" id="PS51297"/>
    </source>
</evidence>
<dbReference type="Pfam" id="PF01486">
    <property type="entry name" value="K-box"/>
    <property type="match status" value="1"/>
</dbReference>
<organism evidence="3 4">
    <name type="scientific">Carnegiea gigantea</name>
    <dbReference type="NCBI Taxonomy" id="171969"/>
    <lineage>
        <taxon>Eukaryota</taxon>
        <taxon>Viridiplantae</taxon>
        <taxon>Streptophyta</taxon>
        <taxon>Embryophyta</taxon>
        <taxon>Tracheophyta</taxon>
        <taxon>Spermatophyta</taxon>
        <taxon>Magnoliopsida</taxon>
        <taxon>eudicotyledons</taxon>
        <taxon>Gunneridae</taxon>
        <taxon>Pentapetalae</taxon>
        <taxon>Caryophyllales</taxon>
        <taxon>Cactineae</taxon>
        <taxon>Cactaceae</taxon>
        <taxon>Cactoideae</taxon>
        <taxon>Echinocereeae</taxon>
        <taxon>Carnegiea</taxon>
    </lineage>
</organism>
<dbReference type="GO" id="GO:0005634">
    <property type="term" value="C:nucleus"/>
    <property type="evidence" value="ECO:0007669"/>
    <property type="project" value="InterPro"/>
</dbReference>
<dbReference type="EMBL" id="JAKOGI010000229">
    <property type="protein sequence ID" value="KAJ8439131.1"/>
    <property type="molecule type" value="Genomic_DNA"/>
</dbReference>
<dbReference type="PROSITE" id="PS51297">
    <property type="entry name" value="K_BOX"/>
    <property type="match status" value="1"/>
</dbReference>
<evidence type="ECO:0000256" key="1">
    <source>
        <dbReference type="SAM" id="Coils"/>
    </source>
</evidence>
<comment type="caution">
    <text evidence="3">The sequence shown here is derived from an EMBL/GenBank/DDBJ whole genome shotgun (WGS) entry which is preliminary data.</text>
</comment>
<gene>
    <name evidence="3" type="ORF">Cgig2_027057</name>
</gene>
<accession>A0A9Q1KA57</accession>
<feature type="domain" description="K-box" evidence="2">
    <location>
        <begin position="28"/>
        <end position="119"/>
    </location>
</feature>
<evidence type="ECO:0000313" key="3">
    <source>
        <dbReference type="EMBL" id="KAJ8439131.1"/>
    </source>
</evidence>
<protein>
    <recommendedName>
        <fullName evidence="2">K-box domain-containing protein</fullName>
    </recommendedName>
</protein>
<dbReference type="Proteomes" id="UP001153076">
    <property type="component" value="Unassembled WGS sequence"/>
</dbReference>
<keyword evidence="1" id="KW-0175">Coiled coil</keyword>